<keyword evidence="8" id="KW-0732">Signal</keyword>
<keyword evidence="5" id="KW-0325">Glycoprotein</keyword>
<evidence type="ECO:0000256" key="6">
    <source>
        <dbReference type="ARBA" id="ARBA00048484"/>
    </source>
</evidence>
<dbReference type="GO" id="GO:0005886">
    <property type="term" value="C:plasma membrane"/>
    <property type="evidence" value="ECO:0007669"/>
    <property type="project" value="TreeGrafter"/>
</dbReference>
<dbReference type="EC" id="3.1.1.-" evidence="8"/>
<dbReference type="InterPro" id="IPR002018">
    <property type="entry name" value="CarbesteraseB"/>
</dbReference>
<proteinExistence type="inferred from homology"/>
<name>A0A834R5A4_SARSC</name>
<accession>A0A834R5A4</accession>
<feature type="active site" description="Acyl-ester intermediate" evidence="7">
    <location>
        <position position="233"/>
    </location>
</feature>
<keyword evidence="12" id="KW-1185">Reference proteome</keyword>
<dbReference type="GO" id="GO:0003990">
    <property type="term" value="F:acetylcholinesterase activity"/>
    <property type="evidence" value="ECO:0007669"/>
    <property type="project" value="UniProtKB-EC"/>
</dbReference>
<dbReference type="Gene3D" id="3.40.50.1820">
    <property type="entry name" value="alpha/beta hydrolase"/>
    <property type="match status" value="1"/>
</dbReference>
<evidence type="ECO:0000313" key="11">
    <source>
        <dbReference type="EnsemblMetazoa" id="KAF7490346.1"/>
    </source>
</evidence>
<reference evidence="11" key="3">
    <citation type="submission" date="2022-06" db="UniProtKB">
        <authorList>
            <consortium name="EnsemblMetazoa"/>
        </authorList>
    </citation>
    <scope>IDENTIFICATION</scope>
</reference>
<dbReference type="Proteomes" id="UP000070412">
    <property type="component" value="Unassembled WGS sequence"/>
</dbReference>
<keyword evidence="2" id="KW-0719">Serine esterase</keyword>
<evidence type="ECO:0000259" key="9">
    <source>
        <dbReference type="Pfam" id="PF00135"/>
    </source>
</evidence>
<keyword evidence="3 8" id="KW-0378">Hydrolase</keyword>
<feature type="chain" id="PRO_5039736570" description="Carboxylic ester hydrolase" evidence="8">
    <location>
        <begin position="21"/>
        <end position="571"/>
    </location>
</feature>
<evidence type="ECO:0000313" key="12">
    <source>
        <dbReference type="Proteomes" id="UP000070412"/>
    </source>
</evidence>
<dbReference type="EnsemblMetazoa" id="SSS_6097s_mrna">
    <property type="protein sequence ID" value="KAF7490346.1"/>
    <property type="gene ID" value="SSS_6097"/>
</dbReference>
<organism evidence="10">
    <name type="scientific">Sarcoptes scabiei</name>
    <name type="common">Itch mite</name>
    <name type="synonym">Acarus scabiei</name>
    <dbReference type="NCBI Taxonomy" id="52283"/>
    <lineage>
        <taxon>Eukaryota</taxon>
        <taxon>Metazoa</taxon>
        <taxon>Ecdysozoa</taxon>
        <taxon>Arthropoda</taxon>
        <taxon>Chelicerata</taxon>
        <taxon>Arachnida</taxon>
        <taxon>Acari</taxon>
        <taxon>Acariformes</taxon>
        <taxon>Sarcoptiformes</taxon>
        <taxon>Astigmata</taxon>
        <taxon>Psoroptidia</taxon>
        <taxon>Sarcoptoidea</taxon>
        <taxon>Sarcoptidae</taxon>
        <taxon>Sarcoptinae</taxon>
        <taxon>Sarcoptes</taxon>
    </lineage>
</organism>
<dbReference type="InterPro" id="IPR050654">
    <property type="entry name" value="AChE-related_enzymes"/>
</dbReference>
<dbReference type="InterPro" id="IPR019826">
    <property type="entry name" value="Carboxylesterase_B_AS"/>
</dbReference>
<sequence length="571" mass="63753">MKLIAIVLFMILIGSNVSNGNVSEKNPSETLQNECDENNEGPILQLNDGQVRGYCKFSGYKDEKVLIYEGIRYGQAPIGHQRFKIAKPVLPWTGIYNATHYRAACFRSPHLYPDGQIPETSYMSEDCLFLTVYRPSRKSSQKRAVMVWIHGGNFESGSIFSLAYDGSIISVFGDVIVVGINYRLGAFGFLYGGSSDAPGNLGLHDQILALQWVQKNIEHFGGDPNSVTIFGESAGSMSVGNLVLSPLSDGLFIRAILQSGAPNSYLGSESKAHSLMKTRKLASKFKCDYSNLHYLVECLRKVPASAIALATEYDRTSGTIFQPIFGDRLMPSNPVETMREGRFNKDIDLLFGVVHDEGSIFMQAYFPAIFSPYLQHPRLSRAEVSVIIHMIFLVLQDPNPQEIADFYLQNIEDDDSDGLRLAVARAFGDYNLVCPTIFFGESIAQHGRNRNIYSYQLTHHPSISSFKDCTGYMGVCHGDDIILMFGFPIKLEGLVFTKEETQLSEDMITAWVKFAKTGSPGKMGSIEWSGAYNGTGTAINHMNLGLPKTYGMIHDYYHENCDKFWRKRIFK</sequence>
<dbReference type="InterPro" id="IPR029058">
    <property type="entry name" value="AB_hydrolase_fold"/>
</dbReference>
<dbReference type="SUPFAM" id="SSF53474">
    <property type="entry name" value="alpha/beta-Hydrolases"/>
    <property type="match status" value="1"/>
</dbReference>
<evidence type="ECO:0000256" key="5">
    <source>
        <dbReference type="ARBA" id="ARBA00023180"/>
    </source>
</evidence>
<dbReference type="Pfam" id="PF00135">
    <property type="entry name" value="COesterase"/>
    <property type="match status" value="1"/>
</dbReference>
<evidence type="ECO:0000256" key="7">
    <source>
        <dbReference type="PIRSR" id="PIRSR600997-1"/>
    </source>
</evidence>
<dbReference type="InterPro" id="IPR000997">
    <property type="entry name" value="Cholinesterase"/>
</dbReference>
<evidence type="ECO:0000256" key="3">
    <source>
        <dbReference type="ARBA" id="ARBA00022801"/>
    </source>
</evidence>
<evidence type="ECO:0000313" key="10">
    <source>
        <dbReference type="EMBL" id="KAF7490346.1"/>
    </source>
</evidence>
<dbReference type="EMBL" id="WVUK01000062">
    <property type="protein sequence ID" value="KAF7490346.1"/>
    <property type="molecule type" value="Genomic_DNA"/>
</dbReference>
<comment type="catalytic activity">
    <reaction evidence="6">
        <text>acetylcholine + H2O = choline + acetate + H(+)</text>
        <dbReference type="Rhea" id="RHEA:17561"/>
        <dbReference type="ChEBI" id="CHEBI:15354"/>
        <dbReference type="ChEBI" id="CHEBI:15355"/>
        <dbReference type="ChEBI" id="CHEBI:15377"/>
        <dbReference type="ChEBI" id="CHEBI:15378"/>
        <dbReference type="ChEBI" id="CHEBI:30089"/>
        <dbReference type="EC" id="3.1.1.7"/>
    </reaction>
</comment>
<feature type="domain" description="Carboxylesterase type B" evidence="9">
    <location>
        <begin position="42"/>
        <end position="561"/>
    </location>
</feature>
<comment type="similarity">
    <text evidence="1 8">Belongs to the type-B carboxylesterase/lipase family.</text>
</comment>
<evidence type="ECO:0000256" key="8">
    <source>
        <dbReference type="RuleBase" id="RU361235"/>
    </source>
</evidence>
<dbReference type="PRINTS" id="PR00878">
    <property type="entry name" value="CHOLNESTRASE"/>
</dbReference>
<evidence type="ECO:0000256" key="1">
    <source>
        <dbReference type="ARBA" id="ARBA00005964"/>
    </source>
</evidence>
<dbReference type="OrthoDB" id="6508443at2759"/>
<evidence type="ECO:0000256" key="2">
    <source>
        <dbReference type="ARBA" id="ARBA00022487"/>
    </source>
</evidence>
<dbReference type="GO" id="GO:0019695">
    <property type="term" value="P:choline metabolic process"/>
    <property type="evidence" value="ECO:0007669"/>
    <property type="project" value="TreeGrafter"/>
</dbReference>
<gene>
    <name evidence="10" type="ORF">SSS_6097</name>
</gene>
<feature type="active site" description="Charge relay system" evidence="7">
    <location>
        <position position="477"/>
    </location>
</feature>
<protein>
    <recommendedName>
        <fullName evidence="8">Carboxylic ester hydrolase</fullName>
        <ecNumber evidence="8">3.1.1.-</ecNumber>
    </recommendedName>
</protein>
<keyword evidence="4" id="KW-1015">Disulfide bond</keyword>
<reference evidence="12" key="1">
    <citation type="journal article" date="2020" name="PLoS Negl. Trop. Dis.">
        <title>High-quality nuclear genome for Sarcoptes scabiei-A critical resource for a neglected parasite.</title>
        <authorList>
            <person name="Korhonen P.K."/>
            <person name="Gasser R.B."/>
            <person name="Ma G."/>
            <person name="Wang T."/>
            <person name="Stroehlein A.J."/>
            <person name="Young N.D."/>
            <person name="Ang C.S."/>
            <person name="Fernando D.D."/>
            <person name="Lu H.C."/>
            <person name="Taylor S."/>
            <person name="Reynolds S.L."/>
            <person name="Mofiz E."/>
            <person name="Najaraj S.H."/>
            <person name="Gowda H."/>
            <person name="Madugundu A."/>
            <person name="Renuse S."/>
            <person name="Holt D."/>
            <person name="Pandey A."/>
            <person name="Papenfuss A.T."/>
            <person name="Fischer K."/>
        </authorList>
    </citation>
    <scope>NUCLEOTIDE SEQUENCE [LARGE SCALE GENOMIC DNA]</scope>
</reference>
<dbReference type="PROSITE" id="PS00122">
    <property type="entry name" value="CARBOXYLESTERASE_B_1"/>
    <property type="match status" value="1"/>
</dbReference>
<evidence type="ECO:0000256" key="4">
    <source>
        <dbReference type="ARBA" id="ARBA00023157"/>
    </source>
</evidence>
<feature type="active site" description="Charge relay system" evidence="7">
    <location>
        <position position="357"/>
    </location>
</feature>
<feature type="signal peptide" evidence="8">
    <location>
        <begin position="1"/>
        <end position="20"/>
    </location>
</feature>
<dbReference type="GO" id="GO:0006581">
    <property type="term" value="P:acetylcholine catabolic process"/>
    <property type="evidence" value="ECO:0007669"/>
    <property type="project" value="TreeGrafter"/>
</dbReference>
<dbReference type="PANTHER" id="PTHR43918">
    <property type="entry name" value="ACETYLCHOLINESTERASE"/>
    <property type="match status" value="1"/>
</dbReference>
<dbReference type="GO" id="GO:0005615">
    <property type="term" value="C:extracellular space"/>
    <property type="evidence" value="ECO:0007669"/>
    <property type="project" value="TreeGrafter"/>
</dbReference>
<dbReference type="PANTHER" id="PTHR43918:SF4">
    <property type="entry name" value="CARBOXYLIC ESTER HYDROLASE"/>
    <property type="match status" value="1"/>
</dbReference>
<dbReference type="AlphaFoldDB" id="A0A834R5A4"/>
<reference evidence="10" key="2">
    <citation type="submission" date="2020-01" db="EMBL/GenBank/DDBJ databases">
        <authorList>
            <person name="Korhonen P.K.K."/>
            <person name="Guangxu M.G."/>
            <person name="Wang T.W."/>
            <person name="Stroehlein A.J.S."/>
            <person name="Young N.D."/>
            <person name="Ang C.-S.A."/>
            <person name="Fernando D.W.F."/>
            <person name="Lu H.L."/>
            <person name="Taylor S.T."/>
            <person name="Ehtesham M.E.M."/>
            <person name="Najaraj S.H.N."/>
            <person name="Harsha G.H.G."/>
            <person name="Madugundu A.M."/>
            <person name="Renuse S.R."/>
            <person name="Holt D.H."/>
            <person name="Pandey A.P."/>
            <person name="Papenfuss A.P."/>
            <person name="Gasser R.B.G."/>
            <person name="Fischer K.F."/>
        </authorList>
    </citation>
    <scope>NUCLEOTIDE SEQUENCE</scope>
    <source>
        <strain evidence="10">SSS_KF_BRIS2020</strain>
    </source>
</reference>